<gene>
    <name evidence="3" type="ORF">BANT10_02978</name>
</gene>
<proteinExistence type="predicted"/>
<accession>A0A2H1KEX0</accession>
<protein>
    <submittedName>
        <fullName evidence="3">AAA domain-containing protein</fullName>
    </submittedName>
</protein>
<dbReference type="PANTHER" id="PTHR32182:SF22">
    <property type="entry name" value="ATP-DEPENDENT ENDONUCLEASE, OLD FAMILY-RELATED"/>
    <property type="match status" value="1"/>
</dbReference>
<dbReference type="InterPro" id="IPR026866">
    <property type="entry name" value="CR006_AAA"/>
</dbReference>
<dbReference type="AlphaFoldDB" id="A0A2H1KEX0"/>
<evidence type="ECO:0000256" key="1">
    <source>
        <dbReference type="ARBA" id="ARBA00023236"/>
    </source>
</evidence>
<dbReference type="Proteomes" id="UP000234342">
    <property type="component" value="Unassembled WGS sequence"/>
</dbReference>
<dbReference type="CDD" id="cd00267">
    <property type="entry name" value="ABC_ATPase"/>
    <property type="match status" value="1"/>
</dbReference>
<evidence type="ECO:0000313" key="4">
    <source>
        <dbReference type="Proteomes" id="UP000234342"/>
    </source>
</evidence>
<dbReference type="GO" id="GO:0009432">
    <property type="term" value="P:SOS response"/>
    <property type="evidence" value="ECO:0007669"/>
    <property type="project" value="UniProtKB-KW"/>
</dbReference>
<dbReference type="Gene3D" id="3.40.50.300">
    <property type="entry name" value="P-loop containing nucleotide triphosphate hydrolases"/>
    <property type="match status" value="1"/>
</dbReference>
<organism evidence="3 4">
    <name type="scientific">Brevibacterium antiquum</name>
    <dbReference type="NCBI Taxonomy" id="234835"/>
    <lineage>
        <taxon>Bacteria</taxon>
        <taxon>Bacillati</taxon>
        <taxon>Actinomycetota</taxon>
        <taxon>Actinomycetes</taxon>
        <taxon>Micrococcales</taxon>
        <taxon>Brevibacteriaceae</taxon>
        <taxon>Brevibacterium</taxon>
    </lineage>
</organism>
<dbReference type="RefSeq" id="WP_101644267.1">
    <property type="nucleotide sequence ID" value="NZ_FXZE01000017.1"/>
</dbReference>
<sequence length="887" mass="97721">MSDLEAGLLNWASRQALWQRDLLRRLAGGEILTTKDFRTYADESKRIELSKNAPWFKEPSLDSEPNFTSLEAHHLASTIVGGAPVHVTRVVHLEGVNRLAPGATLEFKPTGLTVVAGSNGAGKSGYTRIFKQVAATRASEKVLPNAFQPKVNPKAVVTYQVGTGSSTTELTWAGDEAKEESPMQRVRVFDSQSAVVHLAGSTEVAYVPASLQILSAYTNALQEIASIIESDIQNERFQEQTWPELQSGGAAALFESLGTPESCKTLLEVVPLTDAEKDELADIPRQIAGLSSSNPAALSVQARQRAAQLKALIANLNTIASKLSPAGVQHSEGIREKLANARALADQAQSIFDGTDVLPRTGNQAWQSMWRAALEFVEDESHEHSALRNLEKCPLCVQSLGTEAKSRFELFAEFMRDEAQTAFTATKELRDRDVHALNSLPFDQVVAQDLIELVSTYDDEASRSLLSFIDDATVWRDTLVAESTPDYAELPNIEMLGNTVASTIKLLQTAAAAEETTATRLVQSDSPATTVEDLSSRRDALFLRDQIFCALDAIGEEHDRNIRVARMKSAKSSCTSTSASRKNSELSQDYIAKVCARFATEAKTLGLQRVPVELVFDRSSKGISYIKVALNGAQDSPVASVLSEGEQRITAIAGFFADLAESGDNSTLVFDDPVSSLDHEFRVKVANRLLEEAENRQVIVFTHDFAFVQYLYEEKILRDKKQLAAGAEVSPDLEYRHIARTPAGAGSVTDAEVWRHVSIKERIGRLKNRIQTASALYRNGDMISYEKEARDIVGSIRETWEVFVEHELLNGVVRRHERSVQTQRLSRITDLSDTDVAAVDLGMSIESRYMTGHAMPISDGSAPQDPEWVSEEIRQLEKFRKLVINRR</sequence>
<dbReference type="GO" id="GO:0006302">
    <property type="term" value="P:double-strand break repair"/>
    <property type="evidence" value="ECO:0007669"/>
    <property type="project" value="TreeGrafter"/>
</dbReference>
<dbReference type="GO" id="GO:0000731">
    <property type="term" value="P:DNA synthesis involved in DNA repair"/>
    <property type="evidence" value="ECO:0007669"/>
    <property type="project" value="TreeGrafter"/>
</dbReference>
<dbReference type="InterPro" id="IPR027417">
    <property type="entry name" value="P-loop_NTPase"/>
</dbReference>
<keyword evidence="1" id="KW-0227">DNA damage</keyword>
<keyword evidence="4" id="KW-1185">Reference proteome</keyword>
<keyword evidence="1" id="KW-0742">SOS response</keyword>
<evidence type="ECO:0000259" key="2">
    <source>
        <dbReference type="Pfam" id="PF13166"/>
    </source>
</evidence>
<feature type="domain" description="Protein CR006 P-loop" evidence="2">
    <location>
        <begin position="635"/>
        <end position="715"/>
    </location>
</feature>
<dbReference type="Pfam" id="PF13166">
    <property type="entry name" value="AAA_13"/>
    <property type="match status" value="1"/>
</dbReference>
<dbReference type="PANTHER" id="PTHR32182">
    <property type="entry name" value="DNA REPLICATION AND REPAIR PROTEIN RECF"/>
    <property type="match status" value="1"/>
</dbReference>
<name>A0A2H1KEX0_9MICO</name>
<evidence type="ECO:0000313" key="3">
    <source>
        <dbReference type="EMBL" id="SMX98189.1"/>
    </source>
</evidence>
<reference evidence="4" key="1">
    <citation type="submission" date="2017-03" db="EMBL/GenBank/DDBJ databases">
        <authorList>
            <person name="Monnet C."/>
        </authorList>
    </citation>
    <scope>NUCLEOTIDE SEQUENCE [LARGE SCALE GENOMIC DNA]</scope>
    <source>
        <strain evidence="4">P10</strain>
    </source>
</reference>
<dbReference type="EMBL" id="FXZE01000017">
    <property type="protein sequence ID" value="SMX98189.1"/>
    <property type="molecule type" value="Genomic_DNA"/>
</dbReference>
<dbReference type="SUPFAM" id="SSF52540">
    <property type="entry name" value="P-loop containing nucleoside triphosphate hydrolases"/>
    <property type="match status" value="1"/>
</dbReference>